<name>A0ABQ1TNX3_9BACT</name>
<feature type="transmembrane region" description="Helical" evidence="1">
    <location>
        <begin position="12"/>
        <end position="32"/>
    </location>
</feature>
<gene>
    <name evidence="2" type="ORF">GCM10011383_05900</name>
</gene>
<organism evidence="2 3">
    <name type="scientific">Hymenobacter cavernae</name>
    <dbReference type="NCBI Taxonomy" id="2044852"/>
    <lineage>
        <taxon>Bacteria</taxon>
        <taxon>Pseudomonadati</taxon>
        <taxon>Bacteroidota</taxon>
        <taxon>Cytophagia</taxon>
        <taxon>Cytophagales</taxon>
        <taxon>Hymenobacteraceae</taxon>
        <taxon>Hymenobacter</taxon>
    </lineage>
</organism>
<protein>
    <submittedName>
        <fullName evidence="2">Uncharacterized protein</fullName>
    </submittedName>
</protein>
<evidence type="ECO:0000313" key="2">
    <source>
        <dbReference type="EMBL" id="GGE97943.1"/>
    </source>
</evidence>
<evidence type="ECO:0000313" key="3">
    <source>
        <dbReference type="Proteomes" id="UP000632273"/>
    </source>
</evidence>
<proteinExistence type="predicted"/>
<dbReference type="EMBL" id="BMHT01000001">
    <property type="protein sequence ID" value="GGE97943.1"/>
    <property type="molecule type" value="Genomic_DNA"/>
</dbReference>
<sequence>MASSNRNRGTLYLVAGLLLLAVQLYRMPGFYADWQVKNLDTPRFFLSLVILVGALFMLRAGWRMWRGGHTID</sequence>
<comment type="caution">
    <text evidence="2">The sequence shown here is derived from an EMBL/GenBank/DDBJ whole genome shotgun (WGS) entry which is preliminary data.</text>
</comment>
<dbReference type="Proteomes" id="UP000632273">
    <property type="component" value="Unassembled WGS sequence"/>
</dbReference>
<keyword evidence="1" id="KW-1133">Transmembrane helix</keyword>
<reference evidence="3" key="1">
    <citation type="journal article" date="2019" name="Int. J. Syst. Evol. Microbiol.">
        <title>The Global Catalogue of Microorganisms (GCM) 10K type strain sequencing project: providing services to taxonomists for standard genome sequencing and annotation.</title>
        <authorList>
            <consortium name="The Broad Institute Genomics Platform"/>
            <consortium name="The Broad Institute Genome Sequencing Center for Infectious Disease"/>
            <person name="Wu L."/>
            <person name="Ma J."/>
        </authorList>
    </citation>
    <scope>NUCLEOTIDE SEQUENCE [LARGE SCALE GENOMIC DNA]</scope>
    <source>
        <strain evidence="3">CGMCC 1.15197</strain>
    </source>
</reference>
<keyword evidence="1" id="KW-0812">Transmembrane</keyword>
<evidence type="ECO:0000256" key="1">
    <source>
        <dbReference type="SAM" id="Phobius"/>
    </source>
</evidence>
<keyword evidence="1" id="KW-0472">Membrane</keyword>
<accession>A0ABQ1TNX3</accession>
<feature type="transmembrane region" description="Helical" evidence="1">
    <location>
        <begin position="44"/>
        <end position="62"/>
    </location>
</feature>
<keyword evidence="3" id="KW-1185">Reference proteome</keyword>
<dbReference type="RefSeq" id="WP_188810753.1">
    <property type="nucleotide sequence ID" value="NZ_BMHT01000001.1"/>
</dbReference>